<name>A0A1N7N4K6_9GAMM</name>
<protein>
    <recommendedName>
        <fullName evidence="8">Ribonuclease R</fullName>
        <shortName evidence="8">RNase R</shortName>
        <ecNumber evidence="8">3.1.13.1</ecNumber>
    </recommendedName>
</protein>
<dbReference type="GO" id="GO:0008859">
    <property type="term" value="F:exoribonuclease II activity"/>
    <property type="evidence" value="ECO:0007669"/>
    <property type="project" value="UniProtKB-UniRule"/>
</dbReference>
<evidence type="ECO:0000256" key="1">
    <source>
        <dbReference type="ARBA" id="ARBA00001849"/>
    </source>
</evidence>
<dbReference type="InterPro" id="IPR001900">
    <property type="entry name" value="RNase_II/R"/>
</dbReference>
<dbReference type="InterPro" id="IPR050180">
    <property type="entry name" value="RNR_Ribonuclease"/>
</dbReference>
<comment type="subcellular location">
    <subcellularLocation>
        <location evidence="2 8">Cytoplasm</location>
    </subcellularLocation>
</comment>
<keyword evidence="3 8" id="KW-0963">Cytoplasm</keyword>
<dbReference type="EC" id="3.1.13.1" evidence="8"/>
<keyword evidence="4 8" id="KW-0540">Nuclease</keyword>
<feature type="compositionally biased region" description="Basic residues" evidence="9">
    <location>
        <begin position="828"/>
        <end position="838"/>
    </location>
</feature>
<dbReference type="SMART" id="SM00955">
    <property type="entry name" value="RNB"/>
    <property type="match status" value="1"/>
</dbReference>
<dbReference type="SUPFAM" id="SSF50249">
    <property type="entry name" value="Nucleic acid-binding proteins"/>
    <property type="match status" value="4"/>
</dbReference>
<dbReference type="SMART" id="SM00357">
    <property type="entry name" value="CSP"/>
    <property type="match status" value="1"/>
</dbReference>
<keyword evidence="12" id="KW-1185">Reference proteome</keyword>
<evidence type="ECO:0000313" key="12">
    <source>
        <dbReference type="Proteomes" id="UP000185999"/>
    </source>
</evidence>
<evidence type="ECO:0000256" key="9">
    <source>
        <dbReference type="SAM" id="MobiDB-lite"/>
    </source>
</evidence>
<evidence type="ECO:0000256" key="8">
    <source>
        <dbReference type="HAMAP-Rule" id="MF_01895"/>
    </source>
</evidence>
<gene>
    <name evidence="8" type="primary">rnr</name>
    <name evidence="11" type="ORF">SAMN05421760_10841</name>
</gene>
<feature type="domain" description="S1 motif" evidence="10">
    <location>
        <begin position="663"/>
        <end position="744"/>
    </location>
</feature>
<dbReference type="InterPro" id="IPR011805">
    <property type="entry name" value="RNase_R"/>
</dbReference>
<dbReference type="PANTHER" id="PTHR23355:SF9">
    <property type="entry name" value="DIS3-LIKE EXONUCLEASE 2"/>
    <property type="match status" value="1"/>
</dbReference>
<dbReference type="NCBIfam" id="TIGR00358">
    <property type="entry name" value="3_prime_RNase"/>
    <property type="match status" value="1"/>
</dbReference>
<proteinExistence type="inferred from homology"/>
<dbReference type="NCBIfam" id="TIGR02063">
    <property type="entry name" value="RNase_R"/>
    <property type="match status" value="1"/>
</dbReference>
<comment type="similarity">
    <text evidence="8">Belongs to the RNR ribonuclease family. RNase R subfamily.</text>
</comment>
<evidence type="ECO:0000313" key="11">
    <source>
        <dbReference type="EMBL" id="SIS93260.1"/>
    </source>
</evidence>
<dbReference type="AlphaFoldDB" id="A0A1N7N4K6"/>
<dbReference type="InterPro" id="IPR004476">
    <property type="entry name" value="RNase_II/RNase_R"/>
</dbReference>
<dbReference type="GO" id="GO:0003723">
    <property type="term" value="F:RNA binding"/>
    <property type="evidence" value="ECO:0007669"/>
    <property type="project" value="UniProtKB-UniRule"/>
</dbReference>
<dbReference type="Gene3D" id="2.40.50.140">
    <property type="entry name" value="Nucleic acid-binding proteins"/>
    <property type="match status" value="2"/>
</dbReference>
<dbReference type="CDD" id="cd04471">
    <property type="entry name" value="S1_RNase_R"/>
    <property type="match status" value="1"/>
</dbReference>
<dbReference type="STRING" id="619304.SAMN05421760_10841"/>
<evidence type="ECO:0000259" key="10">
    <source>
        <dbReference type="PROSITE" id="PS50126"/>
    </source>
</evidence>
<organism evidence="11 12">
    <name type="scientific">Neptunomonas antarctica</name>
    <dbReference type="NCBI Taxonomy" id="619304"/>
    <lineage>
        <taxon>Bacteria</taxon>
        <taxon>Pseudomonadati</taxon>
        <taxon>Pseudomonadota</taxon>
        <taxon>Gammaproteobacteria</taxon>
        <taxon>Oceanospirillales</taxon>
        <taxon>Oceanospirillaceae</taxon>
        <taxon>Neptunomonas</taxon>
    </lineage>
</organism>
<evidence type="ECO:0000256" key="6">
    <source>
        <dbReference type="ARBA" id="ARBA00022839"/>
    </source>
</evidence>
<evidence type="ECO:0000256" key="4">
    <source>
        <dbReference type="ARBA" id="ARBA00022722"/>
    </source>
</evidence>
<dbReference type="PROSITE" id="PS01175">
    <property type="entry name" value="RIBONUCLEASE_II"/>
    <property type="match status" value="1"/>
</dbReference>
<dbReference type="InterPro" id="IPR040476">
    <property type="entry name" value="CSD2"/>
</dbReference>
<dbReference type="InterPro" id="IPR013223">
    <property type="entry name" value="RNase_B_OB_dom"/>
</dbReference>
<dbReference type="OrthoDB" id="9764149at2"/>
<feature type="region of interest" description="Disordered" evidence="9">
    <location>
        <begin position="1"/>
        <end position="20"/>
    </location>
</feature>
<accession>A0A1N7N4K6</accession>
<reference evidence="12" key="1">
    <citation type="submission" date="2017-01" db="EMBL/GenBank/DDBJ databases">
        <authorList>
            <person name="Varghese N."/>
            <person name="Submissions S."/>
        </authorList>
    </citation>
    <scope>NUCLEOTIDE SEQUENCE [LARGE SCALE GENOMIC DNA]</scope>
    <source>
        <strain evidence="12">DSM 22306</strain>
    </source>
</reference>
<dbReference type="PANTHER" id="PTHR23355">
    <property type="entry name" value="RIBONUCLEASE"/>
    <property type="match status" value="1"/>
</dbReference>
<dbReference type="EMBL" id="FTOE01000008">
    <property type="protein sequence ID" value="SIS93260.1"/>
    <property type="molecule type" value="Genomic_DNA"/>
</dbReference>
<evidence type="ECO:0000256" key="5">
    <source>
        <dbReference type="ARBA" id="ARBA00022801"/>
    </source>
</evidence>
<feature type="region of interest" description="Disordered" evidence="9">
    <location>
        <begin position="773"/>
        <end position="847"/>
    </location>
</feature>
<evidence type="ECO:0000256" key="2">
    <source>
        <dbReference type="ARBA" id="ARBA00004496"/>
    </source>
</evidence>
<sequence length="847" mass="95054">MSKDWTQNDPEAQREADKYQNPVPSREYILDFLHSWGAPISHGQLCTELKVADEDSVEALSRRLKAMCRDGQLMSNRKNEFGLIKKMDLISGRVIGHRDGFGFVKPDEEGNDLFISPRQMRQVFDGDRVIVQEIGLDRKGRREGKIVEVLEHCTHKLVGRFKGAAGFGHLRPENQRITQQVMVIADPENTLVYEDDQLVVVELTQQPGKRNMPQGRVIEVLGDHMAAGMEIKVAIYNYDIPDEWPAAVHEQIGDLTPEVEESAKLNRIDLRHLPFVTIDGEDARDFDDAVYAEEQAGGGWRLWVAIADVSWYVRAGTPLDQEAHKRGNSVYFPEFVVPMLPELLSNGLCSLNPNTDRLAMVCEMTVSAAGELSGYQFFEAIINSQARLTYTKVGAMLMKPVSDDGVALRSEYSHVVAHLEHLYSLYFALRSSREKRGAIDFDTTESRIIFGENRKIDQIVPVVRNDAHKLIEECMLCANVATARFLSSADIPTLYRVHDGPKVGRLESLRAYLGELGLNLGGGDEPEPSDYQQLAEWIEDRPDRHVIQTMMLRSMSQAVYSPENHGHFGLAYPAYTHFTSPIRRYPDLLVHRAIRSLIHSDSQASTIRRPEGFTLNPDFSYRYTIEQVLQLGEHCSMTERRADDATRDVVAWLKCEFMQDQVGHDYDGVVAAVTGFGLFIELESVFIEGLLHITGLPSDYYHFDAAKQRLVGERTRKVFKLGDRLSVRVARVDLDDRKIDFELVEVLSSGREVKAKVSQRQLLAEGKIGAGVEKGAAERTDAKPRARKGRGQSKAQAGHQGSVHKKAPLSAAEREVAAVSKGADGKSKKAKKRRRKSKNPAAANKPK</sequence>
<evidence type="ECO:0000256" key="3">
    <source>
        <dbReference type="ARBA" id="ARBA00022490"/>
    </source>
</evidence>
<dbReference type="Pfam" id="PF17876">
    <property type="entry name" value="CSD2"/>
    <property type="match status" value="1"/>
</dbReference>
<dbReference type="NCBIfam" id="NF008648">
    <property type="entry name" value="PRK11642.1"/>
    <property type="match status" value="1"/>
</dbReference>
<dbReference type="InterPro" id="IPR003029">
    <property type="entry name" value="S1_domain"/>
</dbReference>
<evidence type="ECO:0000256" key="7">
    <source>
        <dbReference type="ARBA" id="ARBA00022884"/>
    </source>
</evidence>
<feature type="compositionally biased region" description="Basic and acidic residues" evidence="9">
    <location>
        <begin position="775"/>
        <end position="784"/>
    </location>
</feature>
<dbReference type="Pfam" id="PF00773">
    <property type="entry name" value="RNB"/>
    <property type="match status" value="1"/>
</dbReference>
<dbReference type="RefSeq" id="WP_054341197.1">
    <property type="nucleotide sequence ID" value="NZ_FTOE01000008.1"/>
</dbReference>
<dbReference type="GO" id="GO:0005829">
    <property type="term" value="C:cytosol"/>
    <property type="evidence" value="ECO:0007669"/>
    <property type="project" value="UniProtKB-ARBA"/>
</dbReference>
<dbReference type="PROSITE" id="PS50126">
    <property type="entry name" value="S1"/>
    <property type="match status" value="1"/>
</dbReference>
<comment type="function">
    <text evidence="8">3'-5' exoribonuclease that releases 5'-nucleoside monophosphates and is involved in maturation of structured RNAs.</text>
</comment>
<dbReference type="Proteomes" id="UP000185999">
    <property type="component" value="Unassembled WGS sequence"/>
</dbReference>
<dbReference type="Pfam" id="PF00575">
    <property type="entry name" value="S1"/>
    <property type="match status" value="1"/>
</dbReference>
<dbReference type="SMART" id="SM00316">
    <property type="entry name" value="S1"/>
    <property type="match status" value="1"/>
</dbReference>
<dbReference type="InterPro" id="IPR011129">
    <property type="entry name" value="CSD"/>
</dbReference>
<keyword evidence="5 8" id="KW-0378">Hydrolase</keyword>
<dbReference type="Pfam" id="PF08206">
    <property type="entry name" value="OB_RNB"/>
    <property type="match status" value="1"/>
</dbReference>
<keyword evidence="7 8" id="KW-0694">RNA-binding</keyword>
<dbReference type="GO" id="GO:0006402">
    <property type="term" value="P:mRNA catabolic process"/>
    <property type="evidence" value="ECO:0007669"/>
    <property type="project" value="TreeGrafter"/>
</dbReference>
<dbReference type="InterPro" id="IPR012340">
    <property type="entry name" value="NA-bd_OB-fold"/>
</dbReference>
<feature type="compositionally biased region" description="Polar residues" evidence="9">
    <location>
        <begin position="1"/>
        <end position="10"/>
    </location>
</feature>
<keyword evidence="6 8" id="KW-0269">Exonuclease</keyword>
<dbReference type="InterPro" id="IPR022966">
    <property type="entry name" value="RNase_II/R_CS"/>
</dbReference>
<dbReference type="FunFam" id="2.40.50.140:FF:000213">
    <property type="entry name" value="Ribonuclease R"/>
    <property type="match status" value="1"/>
</dbReference>
<comment type="catalytic activity">
    <reaction evidence="1 8">
        <text>Exonucleolytic cleavage in the 3'- to 5'-direction to yield nucleoside 5'-phosphates.</text>
        <dbReference type="EC" id="3.1.13.1"/>
    </reaction>
</comment>
<dbReference type="HAMAP" id="MF_01895">
    <property type="entry name" value="RNase_R"/>
    <property type="match status" value="1"/>
</dbReference>